<sequence length="171" mass="18902">MLQWDWYNILIEGAEIERLISWLCGGLLGVICLTDMRKRLIPNTIVLPAILIFLCIRSVYPLEKETFATHILAVLLAFVLLYVTAIITKGGVGGGDIKLAALLGLIVGKTYIIALLLVAGISAIALVILLGRQPRMKKEGIPFACCLTVGWFLTYIDRIDVLHVYSTFFLP</sequence>
<dbReference type="PANTHER" id="PTHR30487">
    <property type="entry name" value="TYPE 4 PREPILIN-LIKE PROTEINS LEADER PEPTIDE-PROCESSING ENZYME"/>
    <property type="match status" value="1"/>
</dbReference>
<dbReference type="PANTHER" id="PTHR30487:SF0">
    <property type="entry name" value="PREPILIN LEADER PEPTIDASE_N-METHYLTRANSFERASE-RELATED"/>
    <property type="match status" value="1"/>
</dbReference>
<dbReference type="InterPro" id="IPR000045">
    <property type="entry name" value="Prepilin_IV_endopep_pep"/>
</dbReference>
<organism evidence="5 6">
    <name type="scientific">Brevibacillus laterosporus</name>
    <name type="common">Bacillus laterosporus</name>
    <dbReference type="NCBI Taxonomy" id="1465"/>
    <lineage>
        <taxon>Bacteria</taxon>
        <taxon>Bacillati</taxon>
        <taxon>Bacillota</taxon>
        <taxon>Bacilli</taxon>
        <taxon>Bacillales</taxon>
        <taxon>Paenibacillaceae</taxon>
        <taxon>Brevibacillus</taxon>
    </lineage>
</organism>
<evidence type="ECO:0000256" key="2">
    <source>
        <dbReference type="RuleBase" id="RU003793"/>
    </source>
</evidence>
<proteinExistence type="inferred from homology"/>
<keyword evidence="3" id="KW-0812">Transmembrane</keyword>
<comment type="caution">
    <text evidence="5">The sequence shown here is derived from an EMBL/GenBank/DDBJ whole genome shotgun (WGS) entry which is preliminary data.</text>
</comment>
<dbReference type="PRINTS" id="PR00864">
    <property type="entry name" value="PREPILNPTASE"/>
</dbReference>
<dbReference type="GO" id="GO:0005886">
    <property type="term" value="C:plasma membrane"/>
    <property type="evidence" value="ECO:0007669"/>
    <property type="project" value="TreeGrafter"/>
</dbReference>
<accession>A0AAP3DE12</accession>
<evidence type="ECO:0000313" key="5">
    <source>
        <dbReference type="EMBL" id="MCZ0805932.1"/>
    </source>
</evidence>
<dbReference type="EMBL" id="JAPTNE010000004">
    <property type="protein sequence ID" value="MCZ0805932.1"/>
    <property type="molecule type" value="Genomic_DNA"/>
</dbReference>
<comment type="similarity">
    <text evidence="1 2">Belongs to the peptidase A24 family.</text>
</comment>
<evidence type="ECO:0000256" key="1">
    <source>
        <dbReference type="ARBA" id="ARBA00005801"/>
    </source>
</evidence>
<dbReference type="InterPro" id="IPR014032">
    <property type="entry name" value="Peptidase_A24A_bac"/>
</dbReference>
<keyword evidence="3" id="KW-1133">Transmembrane helix</keyword>
<protein>
    <submittedName>
        <fullName evidence="5">A24 family peptidase</fullName>
    </submittedName>
</protein>
<gene>
    <name evidence="5" type="ORF">O0554_03215</name>
</gene>
<feature type="transmembrane region" description="Helical" evidence="3">
    <location>
        <begin position="40"/>
        <end position="60"/>
    </location>
</feature>
<feature type="transmembrane region" description="Helical" evidence="3">
    <location>
        <begin position="99"/>
        <end position="128"/>
    </location>
</feature>
<dbReference type="RefSeq" id="WP_258432889.1">
    <property type="nucleotide sequence ID" value="NZ_JANSGW010000004.1"/>
</dbReference>
<evidence type="ECO:0000259" key="4">
    <source>
        <dbReference type="Pfam" id="PF01478"/>
    </source>
</evidence>
<keyword evidence="3" id="KW-0472">Membrane</keyword>
<reference evidence="5" key="1">
    <citation type="submission" date="2022-09" db="EMBL/GenBank/DDBJ databases">
        <title>Genome analysis and characterization of larvicidal activity of Brevibacillus strains.</title>
        <authorList>
            <person name="Patrusheva E.V."/>
            <person name="Izotova A.O."/>
            <person name="Toshchakov S.V."/>
            <person name="Sineoky S.P."/>
        </authorList>
    </citation>
    <scope>NUCLEOTIDE SEQUENCE</scope>
    <source>
        <strain evidence="5">VKPM_B-13247</strain>
    </source>
</reference>
<feature type="domain" description="Prepilin type IV endopeptidase peptidase" evidence="4">
    <location>
        <begin position="24"/>
        <end position="127"/>
    </location>
</feature>
<dbReference type="GO" id="GO:0004190">
    <property type="term" value="F:aspartic-type endopeptidase activity"/>
    <property type="evidence" value="ECO:0007669"/>
    <property type="project" value="InterPro"/>
</dbReference>
<dbReference type="AlphaFoldDB" id="A0AAP3DE12"/>
<feature type="transmembrane region" description="Helical" evidence="3">
    <location>
        <begin position="66"/>
        <end position="87"/>
    </location>
</feature>
<dbReference type="Gene3D" id="1.20.120.1220">
    <property type="match status" value="1"/>
</dbReference>
<name>A0AAP3DE12_BRELA</name>
<dbReference type="GO" id="GO:0006465">
    <property type="term" value="P:signal peptide processing"/>
    <property type="evidence" value="ECO:0007669"/>
    <property type="project" value="TreeGrafter"/>
</dbReference>
<dbReference type="Pfam" id="PF01478">
    <property type="entry name" value="Peptidase_A24"/>
    <property type="match status" value="1"/>
</dbReference>
<evidence type="ECO:0000256" key="3">
    <source>
        <dbReference type="SAM" id="Phobius"/>
    </source>
</evidence>
<dbReference type="Proteomes" id="UP001077662">
    <property type="component" value="Unassembled WGS sequence"/>
</dbReference>
<dbReference type="InterPro" id="IPR050882">
    <property type="entry name" value="Prepilin_peptidase/N-MTase"/>
</dbReference>
<evidence type="ECO:0000313" key="6">
    <source>
        <dbReference type="Proteomes" id="UP001077662"/>
    </source>
</evidence>